<proteinExistence type="predicted"/>
<protein>
    <submittedName>
        <fullName evidence="2">Uncharacterized protein</fullName>
    </submittedName>
</protein>
<comment type="caution">
    <text evidence="2">The sequence shown here is derived from an EMBL/GenBank/DDBJ whole genome shotgun (WGS) entry which is preliminary data.</text>
</comment>
<dbReference type="Proteomes" id="UP000704712">
    <property type="component" value="Unassembled WGS sequence"/>
</dbReference>
<feature type="region of interest" description="Disordered" evidence="1">
    <location>
        <begin position="1"/>
        <end position="40"/>
    </location>
</feature>
<feature type="region of interest" description="Disordered" evidence="1">
    <location>
        <begin position="65"/>
        <end position="85"/>
    </location>
</feature>
<dbReference type="AlphaFoldDB" id="A0A8S9UG45"/>
<dbReference type="EMBL" id="JAACNO010001669">
    <property type="protein sequence ID" value="KAF4138452.1"/>
    <property type="molecule type" value="Genomic_DNA"/>
</dbReference>
<name>A0A8S9UG45_PHYIN</name>
<accession>A0A8S9UG45</accession>
<organism evidence="2 3">
    <name type="scientific">Phytophthora infestans</name>
    <name type="common">Potato late blight agent</name>
    <name type="synonym">Botrytis infestans</name>
    <dbReference type="NCBI Taxonomy" id="4787"/>
    <lineage>
        <taxon>Eukaryota</taxon>
        <taxon>Sar</taxon>
        <taxon>Stramenopiles</taxon>
        <taxon>Oomycota</taxon>
        <taxon>Peronosporomycetes</taxon>
        <taxon>Peronosporales</taxon>
        <taxon>Peronosporaceae</taxon>
        <taxon>Phytophthora</taxon>
    </lineage>
</organism>
<reference evidence="2" key="1">
    <citation type="submission" date="2020-03" db="EMBL/GenBank/DDBJ databases">
        <title>Hybrid Assembly of Korean Phytophthora infestans isolates.</title>
        <authorList>
            <person name="Prokchorchik M."/>
            <person name="Lee Y."/>
            <person name="Seo J."/>
            <person name="Cho J.-H."/>
            <person name="Park Y.-E."/>
            <person name="Jang D.-C."/>
            <person name="Im J.-S."/>
            <person name="Choi J.-G."/>
            <person name="Park H.-J."/>
            <person name="Lee G.-B."/>
            <person name="Lee Y.-G."/>
            <person name="Hong S.-Y."/>
            <person name="Cho K."/>
            <person name="Sohn K.H."/>
        </authorList>
    </citation>
    <scope>NUCLEOTIDE SEQUENCE</scope>
    <source>
        <strain evidence="2">KR_2_A2</strain>
    </source>
</reference>
<sequence length="85" mass="9749">MADKKRTSGNFLEEKTQDNDCPKRVRTDTPPVKTPAASLPDAETELLRALEEEILKEEEWNKLDKNKKFPPEKKTMTTTNQMTNG</sequence>
<feature type="compositionally biased region" description="Basic and acidic residues" evidence="1">
    <location>
        <begin position="1"/>
        <end position="27"/>
    </location>
</feature>
<evidence type="ECO:0000313" key="2">
    <source>
        <dbReference type="EMBL" id="KAF4138452.1"/>
    </source>
</evidence>
<feature type="compositionally biased region" description="Basic and acidic residues" evidence="1">
    <location>
        <begin position="65"/>
        <end position="75"/>
    </location>
</feature>
<feature type="compositionally biased region" description="Low complexity" evidence="1">
    <location>
        <begin position="76"/>
        <end position="85"/>
    </location>
</feature>
<evidence type="ECO:0000256" key="1">
    <source>
        <dbReference type="SAM" id="MobiDB-lite"/>
    </source>
</evidence>
<gene>
    <name evidence="2" type="ORF">GN958_ATG12318</name>
</gene>
<evidence type="ECO:0000313" key="3">
    <source>
        <dbReference type="Proteomes" id="UP000704712"/>
    </source>
</evidence>